<dbReference type="SMART" id="SM00342">
    <property type="entry name" value="HTH_ARAC"/>
    <property type="match status" value="1"/>
</dbReference>
<gene>
    <name evidence="5" type="ORF">GGQ90_003484</name>
</gene>
<dbReference type="Pfam" id="PF06719">
    <property type="entry name" value="AraC_N"/>
    <property type="match status" value="1"/>
</dbReference>
<organism evidence="5 6">
    <name type="scientific">Sphingobium scionense</name>
    <dbReference type="NCBI Taxonomy" id="1404341"/>
    <lineage>
        <taxon>Bacteria</taxon>
        <taxon>Pseudomonadati</taxon>
        <taxon>Pseudomonadota</taxon>
        <taxon>Alphaproteobacteria</taxon>
        <taxon>Sphingomonadales</taxon>
        <taxon>Sphingomonadaceae</taxon>
        <taxon>Sphingobium</taxon>
    </lineage>
</organism>
<evidence type="ECO:0000313" key="6">
    <source>
        <dbReference type="Proteomes" id="UP000590524"/>
    </source>
</evidence>
<dbReference type="EMBL" id="JACIEU010000014">
    <property type="protein sequence ID" value="MBB4149692.1"/>
    <property type="molecule type" value="Genomic_DNA"/>
</dbReference>
<evidence type="ECO:0000313" key="5">
    <source>
        <dbReference type="EMBL" id="MBB4149692.1"/>
    </source>
</evidence>
<evidence type="ECO:0000256" key="3">
    <source>
        <dbReference type="ARBA" id="ARBA00023163"/>
    </source>
</evidence>
<comment type="caution">
    <text evidence="5">The sequence shown here is derived from an EMBL/GenBank/DDBJ whole genome shotgun (WGS) entry which is preliminary data.</text>
</comment>
<dbReference type="PROSITE" id="PS01124">
    <property type="entry name" value="HTH_ARAC_FAMILY_2"/>
    <property type="match status" value="1"/>
</dbReference>
<dbReference type="Pfam" id="PF12833">
    <property type="entry name" value="HTH_18"/>
    <property type="match status" value="1"/>
</dbReference>
<evidence type="ECO:0000256" key="2">
    <source>
        <dbReference type="ARBA" id="ARBA00023125"/>
    </source>
</evidence>
<dbReference type="RefSeq" id="WP_236727356.1">
    <property type="nucleotide sequence ID" value="NZ_JACIEU010000014.1"/>
</dbReference>
<proteinExistence type="predicted"/>
<dbReference type="InterPro" id="IPR009057">
    <property type="entry name" value="Homeodomain-like_sf"/>
</dbReference>
<dbReference type="InterPro" id="IPR018060">
    <property type="entry name" value="HTH_AraC"/>
</dbReference>
<dbReference type="SUPFAM" id="SSF46689">
    <property type="entry name" value="Homeodomain-like"/>
    <property type="match status" value="2"/>
</dbReference>
<protein>
    <submittedName>
        <fullName evidence="5">AraC-like DNA-binding protein</fullName>
    </submittedName>
</protein>
<keyword evidence="6" id="KW-1185">Reference proteome</keyword>
<accession>A0A7W6LUI1</accession>
<keyword evidence="2 5" id="KW-0238">DNA-binding</keyword>
<feature type="domain" description="HTH araC/xylS-type" evidence="4">
    <location>
        <begin position="230"/>
        <end position="328"/>
    </location>
</feature>
<dbReference type="InterPro" id="IPR018062">
    <property type="entry name" value="HTH_AraC-typ_CS"/>
</dbReference>
<evidence type="ECO:0000259" key="4">
    <source>
        <dbReference type="PROSITE" id="PS01124"/>
    </source>
</evidence>
<dbReference type="Proteomes" id="UP000590524">
    <property type="component" value="Unassembled WGS sequence"/>
</dbReference>
<dbReference type="InterPro" id="IPR009594">
    <property type="entry name" value="Tscrpt_reg_HTH_AraC_N"/>
</dbReference>
<dbReference type="GO" id="GO:0043565">
    <property type="term" value="F:sequence-specific DNA binding"/>
    <property type="evidence" value="ECO:0007669"/>
    <property type="project" value="InterPro"/>
</dbReference>
<keyword evidence="1" id="KW-0805">Transcription regulation</keyword>
<dbReference type="GO" id="GO:0003700">
    <property type="term" value="F:DNA-binding transcription factor activity"/>
    <property type="evidence" value="ECO:0007669"/>
    <property type="project" value="InterPro"/>
</dbReference>
<dbReference type="PROSITE" id="PS00041">
    <property type="entry name" value="HTH_ARAC_FAMILY_1"/>
    <property type="match status" value="1"/>
</dbReference>
<evidence type="ECO:0000256" key="1">
    <source>
        <dbReference type="ARBA" id="ARBA00023015"/>
    </source>
</evidence>
<dbReference type="AlphaFoldDB" id="A0A7W6LUI1"/>
<dbReference type="PANTHER" id="PTHR43436">
    <property type="entry name" value="ARAC-FAMILY TRANSCRIPTIONAL REGULATOR"/>
    <property type="match status" value="1"/>
</dbReference>
<sequence>MTRMPDASINLPIPASLDTLQPEGRVLRWPRNPSEVRVSSSLRQAVSAYIDAQGGGQGLFPTPIDSVNVLRSFQARMPMRQIYKPSVCIVLQGAKEINFGDEIFRYGAMECLAVGMDLPATGRVVEASPDAPYTGITIELDIAMMRDVLEQVDTPFALPASPGPCLFVTQVDEPLADCILRLIRLFETPKAIPVLYPSLMREICYWLLSSPHGGELCKLALPETNAARVARAIYVIHTGIAQTLRVEQLAEAARMSASSFHQHFKALTSMTPLQYQKQLRLIEARRMMVIEDVNVAEAAYQVGYESASQFSREYSRMFGVAPKRDVMNQQRLYNEYVNRRVQPA</sequence>
<reference evidence="5 6" key="1">
    <citation type="submission" date="2020-08" db="EMBL/GenBank/DDBJ databases">
        <title>Genomic Encyclopedia of Type Strains, Phase IV (KMG-IV): sequencing the most valuable type-strain genomes for metagenomic binning, comparative biology and taxonomic classification.</title>
        <authorList>
            <person name="Goeker M."/>
        </authorList>
    </citation>
    <scope>NUCLEOTIDE SEQUENCE [LARGE SCALE GENOMIC DNA]</scope>
    <source>
        <strain evidence="5 6">DSM 19371</strain>
    </source>
</reference>
<name>A0A7W6LUI1_9SPHN</name>
<keyword evidence="3" id="KW-0804">Transcription</keyword>
<dbReference type="PANTHER" id="PTHR43436:SF2">
    <property type="entry name" value="ARAC_XYLS FAMILY TRANSCRIPTIONAL REGULATOR"/>
    <property type="match status" value="1"/>
</dbReference>
<dbReference type="Gene3D" id="1.10.10.60">
    <property type="entry name" value="Homeodomain-like"/>
    <property type="match status" value="2"/>
</dbReference>